<accession>A0ACC3NCP3</accession>
<keyword evidence="2" id="KW-1185">Reference proteome</keyword>
<sequence>MRRRAEATVIVYTVTASISVQDEVKVEFAAGRAPVTTQQCRRIPKLEEDRQGDLTHKHGWERERRTTSAHKGDSHPTRESGDNGVRGKSGHVIGLFHTQFLEDDKKKTAYVTSRTLPQHTPCAAFDGKVKLEDIEGFALYDRFRWAKTVAYVNQMCASSIVGQASSTSHFESRNPVALGKLLEVFMQTGQYPLDYFLNSKLNKIKLRGGKTTKHFGGNQRNRGPRLVTFGTPKANARPPAGTGRRRNPELPTSYTLILTPNFTPSLLDINPPGAPVLLVLVPFCLGKGYGINGLEASFVLTRPQSRTISFGSRALRPSSRSSPLLACLSTILGAEDSVSHVENVTSNANKSRAGRQATKHSNDTREAANTARQQGYRAHKQGHHLKSATTAPSTSEGGKWSELRRYHHQQFRSRSELGKTLELKNRIARNSH</sequence>
<gene>
    <name evidence="1" type="ORF">LTR37_007876</name>
</gene>
<evidence type="ECO:0000313" key="2">
    <source>
        <dbReference type="Proteomes" id="UP001281147"/>
    </source>
</evidence>
<comment type="caution">
    <text evidence="1">The sequence shown here is derived from an EMBL/GenBank/DDBJ whole genome shotgun (WGS) entry which is preliminary data.</text>
</comment>
<dbReference type="Proteomes" id="UP001281147">
    <property type="component" value="Unassembled WGS sequence"/>
</dbReference>
<dbReference type="EMBL" id="JAUTXU010000056">
    <property type="protein sequence ID" value="KAK3714290.1"/>
    <property type="molecule type" value="Genomic_DNA"/>
</dbReference>
<name>A0ACC3NCP3_9PEZI</name>
<reference evidence="1" key="1">
    <citation type="submission" date="2023-07" db="EMBL/GenBank/DDBJ databases">
        <title>Black Yeasts Isolated from many extreme environments.</title>
        <authorList>
            <person name="Coleine C."/>
            <person name="Stajich J.E."/>
            <person name="Selbmann L."/>
        </authorList>
    </citation>
    <scope>NUCLEOTIDE SEQUENCE</scope>
    <source>
        <strain evidence="1">CCFEE 5714</strain>
    </source>
</reference>
<evidence type="ECO:0000313" key="1">
    <source>
        <dbReference type="EMBL" id="KAK3714290.1"/>
    </source>
</evidence>
<proteinExistence type="predicted"/>
<protein>
    <submittedName>
        <fullName evidence="1">Uncharacterized protein</fullName>
    </submittedName>
</protein>
<organism evidence="1 2">
    <name type="scientific">Vermiconidia calcicola</name>
    <dbReference type="NCBI Taxonomy" id="1690605"/>
    <lineage>
        <taxon>Eukaryota</taxon>
        <taxon>Fungi</taxon>
        <taxon>Dikarya</taxon>
        <taxon>Ascomycota</taxon>
        <taxon>Pezizomycotina</taxon>
        <taxon>Dothideomycetes</taxon>
        <taxon>Dothideomycetidae</taxon>
        <taxon>Mycosphaerellales</taxon>
        <taxon>Extremaceae</taxon>
        <taxon>Vermiconidia</taxon>
    </lineage>
</organism>